<feature type="domain" description="HTH araC/xylS-type" evidence="4">
    <location>
        <begin position="167"/>
        <end position="252"/>
    </location>
</feature>
<keyword evidence="3" id="KW-0804">Transcription</keyword>
<dbReference type="SUPFAM" id="SSF46689">
    <property type="entry name" value="Homeodomain-like"/>
    <property type="match status" value="1"/>
</dbReference>
<dbReference type="PROSITE" id="PS01124">
    <property type="entry name" value="HTH_ARAC_FAMILY_2"/>
    <property type="match status" value="1"/>
</dbReference>
<dbReference type="RefSeq" id="WP_135768915.1">
    <property type="nucleotide sequence ID" value="NZ_RQET01000010.1"/>
</dbReference>
<dbReference type="GO" id="GO:0043565">
    <property type="term" value="F:sequence-specific DNA binding"/>
    <property type="evidence" value="ECO:0007669"/>
    <property type="project" value="InterPro"/>
</dbReference>
<keyword evidence="2" id="KW-0238">DNA-binding</keyword>
<accession>A0A4R9GAW8</accession>
<comment type="caution">
    <text evidence="5">The sequence shown here is derived from an EMBL/GenBank/DDBJ whole genome shotgun (WGS) entry which is preliminary data.</text>
</comment>
<keyword evidence="1" id="KW-0805">Transcription regulation</keyword>
<proteinExistence type="predicted"/>
<dbReference type="PANTHER" id="PTHR43280">
    <property type="entry name" value="ARAC-FAMILY TRANSCRIPTIONAL REGULATOR"/>
    <property type="match status" value="1"/>
</dbReference>
<name>A0A4R9GAW8_9LEPT</name>
<evidence type="ECO:0000256" key="2">
    <source>
        <dbReference type="ARBA" id="ARBA00023125"/>
    </source>
</evidence>
<evidence type="ECO:0000256" key="3">
    <source>
        <dbReference type="ARBA" id="ARBA00023163"/>
    </source>
</evidence>
<organism evidence="5 6">
    <name type="scientific">Leptospira fletcheri</name>
    <dbReference type="NCBI Taxonomy" id="2484981"/>
    <lineage>
        <taxon>Bacteria</taxon>
        <taxon>Pseudomonadati</taxon>
        <taxon>Spirochaetota</taxon>
        <taxon>Spirochaetia</taxon>
        <taxon>Leptospirales</taxon>
        <taxon>Leptospiraceae</taxon>
        <taxon>Leptospira</taxon>
    </lineage>
</organism>
<dbReference type="SMART" id="SM00342">
    <property type="entry name" value="HTH_ARAC"/>
    <property type="match status" value="1"/>
</dbReference>
<dbReference type="GO" id="GO:0003700">
    <property type="term" value="F:DNA-binding transcription factor activity"/>
    <property type="evidence" value="ECO:0007669"/>
    <property type="project" value="InterPro"/>
</dbReference>
<dbReference type="InterPro" id="IPR018060">
    <property type="entry name" value="HTH_AraC"/>
</dbReference>
<dbReference type="InterPro" id="IPR009057">
    <property type="entry name" value="Homeodomain-like_sf"/>
</dbReference>
<dbReference type="OrthoDB" id="9803764at2"/>
<evidence type="ECO:0000313" key="5">
    <source>
        <dbReference type="EMBL" id="TGK08771.1"/>
    </source>
</evidence>
<dbReference type="EMBL" id="RQET01000010">
    <property type="protein sequence ID" value="TGK08771.1"/>
    <property type="molecule type" value="Genomic_DNA"/>
</dbReference>
<evidence type="ECO:0000256" key="1">
    <source>
        <dbReference type="ARBA" id="ARBA00023015"/>
    </source>
</evidence>
<gene>
    <name evidence="5" type="ORF">EHO60_14435</name>
</gene>
<dbReference type="Proteomes" id="UP000298458">
    <property type="component" value="Unassembled WGS sequence"/>
</dbReference>
<dbReference type="Gene3D" id="1.10.10.60">
    <property type="entry name" value="Homeodomain-like"/>
    <property type="match status" value="1"/>
</dbReference>
<sequence>MKNSLYIWDSHVLYAAWEETTALHSLYAASILISVEKPAFLYLSDGTSIEFTGAFLPPNRIYREMAKQTHVMNLYIDPDSELFGRIEGLMKGGVQTFDSGKIPNLSELVKKAMLEETTDEEVYEILKYIVETVFGSIFPYKEGRSLDPRVMTVVNHLHSLALIPHPQEIKLEKLAKLVNLSEDRFRHLFKETLFISVRKYILNLRLKVAARNMPKSVNLTEAAHIAGFSDSAHFSRTFRATYGHRPSIVFRSSKRTRIRSIK</sequence>
<protein>
    <submittedName>
        <fullName evidence="5">AraC family transcriptional regulator</fullName>
    </submittedName>
</protein>
<evidence type="ECO:0000259" key="4">
    <source>
        <dbReference type="PROSITE" id="PS01124"/>
    </source>
</evidence>
<dbReference type="AlphaFoldDB" id="A0A4R9GAW8"/>
<evidence type="ECO:0000313" key="6">
    <source>
        <dbReference type="Proteomes" id="UP000298458"/>
    </source>
</evidence>
<reference evidence="5" key="1">
    <citation type="journal article" date="2019" name="PLoS Negl. Trop. Dis.">
        <title>Revisiting the worldwide diversity of Leptospira species in the environment.</title>
        <authorList>
            <person name="Vincent A.T."/>
            <person name="Schiettekatte O."/>
            <person name="Bourhy P."/>
            <person name="Veyrier F.J."/>
            <person name="Picardeau M."/>
        </authorList>
    </citation>
    <scope>NUCLEOTIDE SEQUENCE [LARGE SCALE GENOMIC DNA]</scope>
    <source>
        <strain evidence="5">SSW15</strain>
    </source>
</reference>
<dbReference type="Pfam" id="PF12833">
    <property type="entry name" value="HTH_18"/>
    <property type="match status" value="1"/>
</dbReference>
<keyword evidence="6" id="KW-1185">Reference proteome</keyword>
<dbReference type="PANTHER" id="PTHR43280:SF2">
    <property type="entry name" value="HTH-TYPE TRANSCRIPTIONAL REGULATOR EXSA"/>
    <property type="match status" value="1"/>
</dbReference>